<feature type="compositionally biased region" description="Basic and acidic residues" evidence="1">
    <location>
        <begin position="1"/>
        <end position="18"/>
    </location>
</feature>
<organism evidence="2 3">
    <name type="scientific">Jatropha curcas</name>
    <name type="common">Barbados nut</name>
    <dbReference type="NCBI Taxonomy" id="180498"/>
    <lineage>
        <taxon>Eukaryota</taxon>
        <taxon>Viridiplantae</taxon>
        <taxon>Streptophyta</taxon>
        <taxon>Embryophyta</taxon>
        <taxon>Tracheophyta</taxon>
        <taxon>Spermatophyta</taxon>
        <taxon>Magnoliopsida</taxon>
        <taxon>eudicotyledons</taxon>
        <taxon>Gunneridae</taxon>
        <taxon>Pentapetalae</taxon>
        <taxon>rosids</taxon>
        <taxon>fabids</taxon>
        <taxon>Malpighiales</taxon>
        <taxon>Euphorbiaceae</taxon>
        <taxon>Crotonoideae</taxon>
        <taxon>Jatropheae</taxon>
        <taxon>Jatropha</taxon>
    </lineage>
</organism>
<feature type="compositionally biased region" description="Polar residues" evidence="1">
    <location>
        <begin position="19"/>
        <end position="28"/>
    </location>
</feature>
<name>A0A067KW96_JATCU</name>
<evidence type="ECO:0000313" key="3">
    <source>
        <dbReference type="Proteomes" id="UP000027138"/>
    </source>
</evidence>
<dbReference type="AlphaFoldDB" id="A0A067KW96"/>
<dbReference type="Proteomes" id="UP000027138">
    <property type="component" value="Unassembled WGS sequence"/>
</dbReference>
<evidence type="ECO:0000313" key="2">
    <source>
        <dbReference type="EMBL" id="KDP36545.1"/>
    </source>
</evidence>
<evidence type="ECO:0000256" key="1">
    <source>
        <dbReference type="SAM" id="MobiDB-lite"/>
    </source>
</evidence>
<reference evidence="2 3" key="1">
    <citation type="journal article" date="2014" name="PLoS ONE">
        <title>Global Analysis of Gene Expression Profiles in Physic Nut (Jatropha curcas L.) Seedlings Exposed to Salt Stress.</title>
        <authorList>
            <person name="Zhang L."/>
            <person name="Zhang C."/>
            <person name="Wu P."/>
            <person name="Chen Y."/>
            <person name="Li M."/>
            <person name="Jiang H."/>
            <person name="Wu G."/>
        </authorList>
    </citation>
    <scope>NUCLEOTIDE SEQUENCE [LARGE SCALE GENOMIC DNA]</scope>
    <source>
        <strain evidence="3">cv. GZQX0401</strain>
        <tissue evidence="2">Young leaves</tissue>
    </source>
</reference>
<sequence>MMRRSPESEEVLLRRSPEVNRSSPSCCVSRNEDREGDAAVRCCAVEVRSAQVAGNGRG</sequence>
<keyword evidence="3" id="KW-1185">Reference proteome</keyword>
<proteinExistence type="predicted"/>
<feature type="region of interest" description="Disordered" evidence="1">
    <location>
        <begin position="1"/>
        <end position="30"/>
    </location>
</feature>
<protein>
    <submittedName>
        <fullName evidence="2">Uncharacterized protein</fullName>
    </submittedName>
</protein>
<gene>
    <name evidence="2" type="ORF">JCGZ_08312</name>
</gene>
<accession>A0A067KW96</accession>
<dbReference type="EMBL" id="KK914427">
    <property type="protein sequence ID" value="KDP36545.1"/>
    <property type="molecule type" value="Genomic_DNA"/>
</dbReference>